<dbReference type="Gene3D" id="3.40.50.300">
    <property type="entry name" value="P-loop containing nucleotide triphosphate hydrolases"/>
    <property type="match status" value="1"/>
</dbReference>
<dbReference type="HOGENOM" id="CLU_122176_1_0_6"/>
<sequence length="192" mass="21356">MQITLGERSDNTAWRNFTRDLRQRRADVRPPEPLSLSEWANKYAVLSKETSAQTGRFRSFAYQDGMMDAITDPSVTQVSVMKSARVGYTKILDHVVGYYLAHDPSPILIVQPRVEDAEDYSKTEIAPMLRDTPVLAEICGDPKAKDSNQTILKKTFANGANLTLVGANSPGGFRRITCRIILFDEVDGYPAG</sequence>
<organism evidence="2 3">
    <name type="scientific">Serratia symbiotica str. Tucson</name>
    <dbReference type="NCBI Taxonomy" id="914128"/>
    <lineage>
        <taxon>Bacteria</taxon>
        <taxon>Pseudomonadati</taxon>
        <taxon>Pseudomonadota</taxon>
        <taxon>Gammaproteobacteria</taxon>
        <taxon>Enterobacterales</taxon>
        <taxon>Yersiniaceae</taxon>
        <taxon>Serratia</taxon>
        <taxon>Serratia symbiotica</taxon>
    </lineage>
</organism>
<keyword evidence="3" id="KW-1185">Reference proteome</keyword>
<dbReference type="RefSeq" id="WP_006710007.1">
    <property type="nucleotide sequence ID" value="NZ_GL636364.1"/>
</dbReference>
<proteinExistence type="predicted"/>
<dbReference type="Pfam" id="PF05876">
    <property type="entry name" value="GpA_ATPase"/>
    <property type="match status" value="1"/>
</dbReference>
<dbReference type="InterPro" id="IPR046453">
    <property type="entry name" value="GpA_ATPase"/>
</dbReference>
<evidence type="ECO:0000313" key="3">
    <source>
        <dbReference type="Proteomes" id="UP000013568"/>
    </source>
</evidence>
<dbReference type="PANTHER" id="PTHR34413:SF2">
    <property type="entry name" value="PROPHAGE TAIL FIBER ASSEMBLY PROTEIN HOMOLOG TFAE-RELATED"/>
    <property type="match status" value="1"/>
</dbReference>
<feature type="non-terminal residue" evidence="2">
    <location>
        <position position="192"/>
    </location>
</feature>
<name>E9CQP6_9GAMM</name>
<dbReference type="GO" id="GO:0016887">
    <property type="term" value="F:ATP hydrolysis activity"/>
    <property type="evidence" value="ECO:0007669"/>
    <property type="project" value="InterPro"/>
</dbReference>
<dbReference type="PANTHER" id="PTHR34413">
    <property type="entry name" value="PROPHAGE TAIL FIBER ASSEMBLY PROTEIN HOMOLOG TFAE-RELATED-RELATED"/>
    <property type="match status" value="1"/>
</dbReference>
<gene>
    <name evidence="2" type="ORF">SSYM_0216</name>
</gene>
<evidence type="ECO:0000259" key="1">
    <source>
        <dbReference type="Pfam" id="PF05876"/>
    </source>
</evidence>
<protein>
    <submittedName>
        <fullName evidence="2">Putative phage tail assembly protein</fullName>
    </submittedName>
</protein>
<dbReference type="AlphaFoldDB" id="E9CQP6"/>
<accession>E9CQP6</accession>
<evidence type="ECO:0000313" key="2">
    <source>
        <dbReference type="EMBL" id="EFW11125.1"/>
    </source>
</evidence>
<dbReference type="EMBL" id="GL636364">
    <property type="protein sequence ID" value="EFW11125.1"/>
    <property type="molecule type" value="Genomic_DNA"/>
</dbReference>
<feature type="domain" description="Phage terminase large subunit GpA ATPase" evidence="1">
    <location>
        <begin position="51"/>
        <end position="191"/>
    </location>
</feature>
<dbReference type="Proteomes" id="UP000013568">
    <property type="component" value="Unassembled WGS sequence"/>
</dbReference>
<dbReference type="InterPro" id="IPR051220">
    <property type="entry name" value="TFA_Chaperone"/>
</dbReference>
<reference evidence="3" key="1">
    <citation type="journal article" date="2011" name="Genome Biol. Evol.">
        <title>Massive genomic decay in Serratia symbiotica, a recently evolved symbiont of aphids.</title>
        <authorList>
            <person name="Burke G.R."/>
            <person name="Moran N.A."/>
        </authorList>
    </citation>
    <scope>NUCLEOTIDE SEQUENCE [LARGE SCALE GENOMIC DNA]</scope>
    <source>
        <strain evidence="3">Tucson</strain>
    </source>
</reference>
<dbReference type="InterPro" id="IPR027417">
    <property type="entry name" value="P-loop_NTPase"/>
</dbReference>